<dbReference type="PANTHER" id="PTHR43776">
    <property type="entry name" value="TRANSPORT ATP-BINDING PROTEIN"/>
    <property type="match status" value="1"/>
</dbReference>
<gene>
    <name evidence="6" type="ORF">FPZ49_01700</name>
</gene>
<evidence type="ECO:0000313" key="6">
    <source>
        <dbReference type="EMBL" id="TVY12012.1"/>
    </source>
</evidence>
<dbReference type="InterPro" id="IPR003593">
    <property type="entry name" value="AAA+_ATPase"/>
</dbReference>
<protein>
    <submittedName>
        <fullName evidence="6">ABC transporter ATP-binding protein</fullName>
    </submittedName>
</protein>
<keyword evidence="7" id="KW-1185">Reference proteome</keyword>
<dbReference type="EMBL" id="VNJI01000001">
    <property type="protein sequence ID" value="TVY12012.1"/>
    <property type="molecule type" value="Genomic_DNA"/>
</dbReference>
<dbReference type="Pfam" id="PF08352">
    <property type="entry name" value="oligo_HPY"/>
    <property type="match status" value="1"/>
</dbReference>
<name>A0A559KIQ8_9BACL</name>
<evidence type="ECO:0000256" key="1">
    <source>
        <dbReference type="ARBA" id="ARBA00005417"/>
    </source>
</evidence>
<dbReference type="SUPFAM" id="SSF52540">
    <property type="entry name" value="P-loop containing nucleoside triphosphate hydrolases"/>
    <property type="match status" value="1"/>
</dbReference>
<evidence type="ECO:0000256" key="2">
    <source>
        <dbReference type="ARBA" id="ARBA00022448"/>
    </source>
</evidence>
<dbReference type="InterPro" id="IPR017871">
    <property type="entry name" value="ABC_transporter-like_CS"/>
</dbReference>
<dbReference type="GO" id="GO:0055085">
    <property type="term" value="P:transmembrane transport"/>
    <property type="evidence" value="ECO:0007669"/>
    <property type="project" value="UniProtKB-ARBA"/>
</dbReference>
<dbReference type="CDD" id="cd03257">
    <property type="entry name" value="ABC_NikE_OppD_transporters"/>
    <property type="match status" value="1"/>
</dbReference>
<dbReference type="RefSeq" id="WP_144842597.1">
    <property type="nucleotide sequence ID" value="NZ_VNJI01000001.1"/>
</dbReference>
<dbReference type="GO" id="GO:0015833">
    <property type="term" value="P:peptide transport"/>
    <property type="evidence" value="ECO:0007669"/>
    <property type="project" value="InterPro"/>
</dbReference>
<evidence type="ECO:0000313" key="7">
    <source>
        <dbReference type="Proteomes" id="UP000317036"/>
    </source>
</evidence>
<dbReference type="AlphaFoldDB" id="A0A559KIQ8"/>
<dbReference type="OrthoDB" id="47989at2"/>
<comment type="caution">
    <text evidence="6">The sequence shown here is derived from an EMBL/GenBank/DDBJ whole genome shotgun (WGS) entry which is preliminary data.</text>
</comment>
<dbReference type="InterPro" id="IPR050319">
    <property type="entry name" value="ABC_transp_ATP-bind"/>
</dbReference>
<dbReference type="PANTHER" id="PTHR43776:SF8">
    <property type="entry name" value="ABC TRANSPORTER, ATP-BINDING PROTEIN"/>
    <property type="match status" value="1"/>
</dbReference>
<dbReference type="Pfam" id="PF00005">
    <property type="entry name" value="ABC_tran"/>
    <property type="match status" value="1"/>
</dbReference>
<evidence type="ECO:0000256" key="3">
    <source>
        <dbReference type="ARBA" id="ARBA00022741"/>
    </source>
</evidence>
<keyword evidence="3" id="KW-0547">Nucleotide-binding</keyword>
<comment type="similarity">
    <text evidence="1">Belongs to the ABC transporter superfamily.</text>
</comment>
<keyword evidence="2" id="KW-0813">Transport</keyword>
<dbReference type="InterPro" id="IPR013563">
    <property type="entry name" value="Oligopep_ABC_C"/>
</dbReference>
<dbReference type="Proteomes" id="UP000317036">
    <property type="component" value="Unassembled WGS sequence"/>
</dbReference>
<dbReference type="SMART" id="SM00382">
    <property type="entry name" value="AAA"/>
    <property type="match status" value="1"/>
</dbReference>
<dbReference type="PROSITE" id="PS00211">
    <property type="entry name" value="ABC_TRANSPORTER_1"/>
    <property type="match status" value="1"/>
</dbReference>
<dbReference type="NCBIfam" id="TIGR01727">
    <property type="entry name" value="oligo_HPY"/>
    <property type="match status" value="1"/>
</dbReference>
<evidence type="ECO:0000256" key="4">
    <source>
        <dbReference type="ARBA" id="ARBA00022840"/>
    </source>
</evidence>
<accession>A0A559KIQ8</accession>
<keyword evidence="4 6" id="KW-0067">ATP-binding</keyword>
<dbReference type="Gene3D" id="3.40.50.300">
    <property type="entry name" value="P-loop containing nucleotide triphosphate hydrolases"/>
    <property type="match status" value="1"/>
</dbReference>
<proteinExistence type="inferred from homology"/>
<organism evidence="6 7">
    <name type="scientific">Paenibacillus cremeus</name>
    <dbReference type="NCBI Taxonomy" id="2163881"/>
    <lineage>
        <taxon>Bacteria</taxon>
        <taxon>Bacillati</taxon>
        <taxon>Bacillota</taxon>
        <taxon>Bacilli</taxon>
        <taxon>Bacillales</taxon>
        <taxon>Paenibacillaceae</taxon>
        <taxon>Paenibacillus</taxon>
    </lineage>
</organism>
<feature type="domain" description="ABC transporter" evidence="5">
    <location>
        <begin position="6"/>
        <end position="253"/>
    </location>
</feature>
<dbReference type="InterPro" id="IPR027417">
    <property type="entry name" value="P-loop_NTPase"/>
</dbReference>
<dbReference type="InterPro" id="IPR003439">
    <property type="entry name" value="ABC_transporter-like_ATP-bd"/>
</dbReference>
<dbReference type="GO" id="GO:0016887">
    <property type="term" value="F:ATP hydrolysis activity"/>
    <property type="evidence" value="ECO:0007669"/>
    <property type="project" value="InterPro"/>
</dbReference>
<dbReference type="PROSITE" id="PS50893">
    <property type="entry name" value="ABC_TRANSPORTER_2"/>
    <property type="match status" value="1"/>
</dbReference>
<reference evidence="6 7" key="1">
    <citation type="submission" date="2019-07" db="EMBL/GenBank/DDBJ databases">
        <authorList>
            <person name="Kim J."/>
        </authorList>
    </citation>
    <scope>NUCLEOTIDE SEQUENCE [LARGE SCALE GENOMIC DNA]</scope>
    <source>
        <strain evidence="6 7">JC52</strain>
    </source>
</reference>
<sequence length="317" mass="35283">MSKPLLQANKLGKAFASRSLFRKHSFQAVQDVSFRLHAGEILAIVGESGSGKSTIARMITNLIPPSEGEVLYDGIALKGNTALQKKLPTKVQMIFQDPFAALNPHHRIGYIIGRPLKVHGIVPGDVRSKVLQLLNQVGLTPAEDFIDKYPYQLSGGQKQRVMIAKVLGLDPKIIVADEPTSMLDVSIGIDIMNLMLDLKEHRQLGYILITHNLGSARYMADRIMVMFAGQIVEQGPTEELIAQPKHPYTKLLLQSSPEPWREMAWEPIEMIEPAGKPLPQSGCRFQHRCPFVQDSCRHQPVAMRAAGEGYEVRCTLY</sequence>
<evidence type="ECO:0000259" key="5">
    <source>
        <dbReference type="PROSITE" id="PS50893"/>
    </source>
</evidence>
<dbReference type="GO" id="GO:0005524">
    <property type="term" value="F:ATP binding"/>
    <property type="evidence" value="ECO:0007669"/>
    <property type="project" value="UniProtKB-KW"/>
</dbReference>